<dbReference type="GO" id="GO:0042110">
    <property type="term" value="P:T cell activation"/>
    <property type="evidence" value="ECO:0007669"/>
    <property type="project" value="TreeGrafter"/>
</dbReference>
<reference evidence="4 5" key="1">
    <citation type="submission" date="2018-03" db="EMBL/GenBank/DDBJ databases">
        <title>Finding Nemo's genes: A chromosome-scale reference assembly of the genome of the orange clownfish Amphiprion percula.</title>
        <authorList>
            <person name="Lehmann R."/>
        </authorList>
    </citation>
    <scope>NUCLEOTIDE SEQUENCE</scope>
</reference>
<dbReference type="PANTHER" id="PTHR11422">
    <property type="entry name" value="T-CELL SURFACE GLYCOPROTEIN CD4"/>
    <property type="match status" value="1"/>
</dbReference>
<proteinExistence type="predicted"/>
<dbReference type="AlphaFoldDB" id="A0A3P8T9U4"/>
<dbReference type="STRING" id="161767.ENSAPEP00000020292"/>
<dbReference type="GO" id="GO:0042289">
    <property type="term" value="F:MHC class II protein binding"/>
    <property type="evidence" value="ECO:0007669"/>
    <property type="project" value="TreeGrafter"/>
</dbReference>
<dbReference type="InterPro" id="IPR007110">
    <property type="entry name" value="Ig-like_dom"/>
</dbReference>
<dbReference type="GO" id="GO:0009897">
    <property type="term" value="C:external side of plasma membrane"/>
    <property type="evidence" value="ECO:0007669"/>
    <property type="project" value="TreeGrafter"/>
</dbReference>
<dbReference type="SUPFAM" id="SSF48726">
    <property type="entry name" value="Immunoglobulin"/>
    <property type="match status" value="2"/>
</dbReference>
<accession>A0A3P8T9U4</accession>
<sequence length="325" mass="36335">MARTQLILIFLLQFTAGISGDRFLYYRLGNDVTLPCDAVSSSTTRCPLISWLYNRRTDSQTTTKVKRGKVNQNLPGGDRLSLSRNCSLIINNITAEDAGRYVCRIGDTTESDRLVHLNILTISPSPPDADPKTDDEVTLKCSLLRFGSCPLNSIRWVDEKETVLLGESDEFKFNGQTDCVSLLTVKHQSSHNNRTYTCQFTEENSVKIDAHYTPVARNRLNTEMTSNNTIIIISVVVGILVVLVVITAVLIKCRRRAKMTEDVQKPTQAQDEPGGNLTYVTINHANYNPKKKVKVKEEAVTYSTIKTTVKMEADSDPSSFYSSVR</sequence>
<evidence type="ECO:0000313" key="5">
    <source>
        <dbReference type="Proteomes" id="UP000265080"/>
    </source>
</evidence>
<name>A0A3P8T9U4_AMPPE</name>
<keyword evidence="1" id="KW-0472">Membrane</keyword>
<dbReference type="PANTHER" id="PTHR11422:SF5">
    <property type="entry name" value="DIVERSE IMMUNOGLOBULIN DOMAIN-CONTAINING PROTEIN 1.1 ISOFORM X1-RELATED"/>
    <property type="match status" value="1"/>
</dbReference>
<dbReference type="SMART" id="SM00409">
    <property type="entry name" value="IG"/>
    <property type="match status" value="2"/>
</dbReference>
<dbReference type="GeneTree" id="ENSGT00970000193439"/>
<feature type="signal peptide" evidence="2">
    <location>
        <begin position="1"/>
        <end position="20"/>
    </location>
</feature>
<dbReference type="GO" id="GO:0045121">
    <property type="term" value="C:membrane raft"/>
    <property type="evidence" value="ECO:0007669"/>
    <property type="project" value="TreeGrafter"/>
</dbReference>
<dbReference type="InterPro" id="IPR003598">
    <property type="entry name" value="Ig_sub2"/>
</dbReference>
<protein>
    <recommendedName>
        <fullName evidence="3">Ig-like domain-containing protein</fullName>
    </recommendedName>
</protein>
<dbReference type="InterPro" id="IPR003599">
    <property type="entry name" value="Ig_sub"/>
</dbReference>
<evidence type="ECO:0000256" key="1">
    <source>
        <dbReference type="SAM" id="Phobius"/>
    </source>
</evidence>
<dbReference type="Ensembl" id="ENSAPET00000020844.1">
    <property type="protein sequence ID" value="ENSAPEP00000020300.1"/>
    <property type="gene ID" value="ENSAPEG00000014492.1"/>
</dbReference>
<dbReference type="OMA" id="CKENSMR"/>
<organism evidence="4 5">
    <name type="scientific">Amphiprion percula</name>
    <name type="common">Orange clownfish</name>
    <name type="synonym">Lutjanus percula</name>
    <dbReference type="NCBI Taxonomy" id="161767"/>
    <lineage>
        <taxon>Eukaryota</taxon>
        <taxon>Metazoa</taxon>
        <taxon>Chordata</taxon>
        <taxon>Craniata</taxon>
        <taxon>Vertebrata</taxon>
        <taxon>Euteleostomi</taxon>
        <taxon>Actinopterygii</taxon>
        <taxon>Neopterygii</taxon>
        <taxon>Teleostei</taxon>
        <taxon>Neoteleostei</taxon>
        <taxon>Acanthomorphata</taxon>
        <taxon>Ovalentaria</taxon>
        <taxon>Pomacentridae</taxon>
        <taxon>Amphiprion</taxon>
    </lineage>
</organism>
<feature type="domain" description="Ig-like" evidence="3">
    <location>
        <begin position="29"/>
        <end position="115"/>
    </location>
</feature>
<keyword evidence="2" id="KW-0732">Signal</keyword>
<dbReference type="GO" id="GO:0070374">
    <property type="term" value="P:positive regulation of ERK1 and ERK2 cascade"/>
    <property type="evidence" value="ECO:0007669"/>
    <property type="project" value="TreeGrafter"/>
</dbReference>
<feature type="transmembrane region" description="Helical" evidence="1">
    <location>
        <begin position="230"/>
        <end position="251"/>
    </location>
</feature>
<dbReference type="Ensembl" id="ENSAPET00000020836.1">
    <property type="protein sequence ID" value="ENSAPEP00000020292.1"/>
    <property type="gene ID" value="ENSAPEG00000014492.1"/>
</dbReference>
<feature type="chain" id="PRO_5044596871" description="Ig-like domain-containing protein" evidence="2">
    <location>
        <begin position="21"/>
        <end position="325"/>
    </location>
</feature>
<reference evidence="4" key="2">
    <citation type="submission" date="2025-05" db="UniProtKB">
        <authorList>
            <consortium name="Ensembl"/>
        </authorList>
    </citation>
    <scope>IDENTIFICATION</scope>
</reference>
<dbReference type="InterPro" id="IPR013106">
    <property type="entry name" value="Ig_V-set"/>
</dbReference>
<dbReference type="Gene3D" id="2.60.40.10">
    <property type="entry name" value="Immunoglobulins"/>
    <property type="match status" value="2"/>
</dbReference>
<dbReference type="GO" id="GO:1990782">
    <property type="term" value="F:protein tyrosine kinase binding"/>
    <property type="evidence" value="ECO:0007669"/>
    <property type="project" value="TreeGrafter"/>
</dbReference>
<evidence type="ECO:0000313" key="4">
    <source>
        <dbReference type="Ensembl" id="ENSAPEP00000020292.1"/>
    </source>
</evidence>
<keyword evidence="1" id="KW-1133">Transmembrane helix</keyword>
<dbReference type="Proteomes" id="UP000265080">
    <property type="component" value="Chromosome 11"/>
</dbReference>
<evidence type="ECO:0000259" key="3">
    <source>
        <dbReference type="PROSITE" id="PS50835"/>
    </source>
</evidence>
<keyword evidence="5" id="KW-1185">Reference proteome</keyword>
<evidence type="ECO:0000256" key="2">
    <source>
        <dbReference type="SAM" id="SignalP"/>
    </source>
</evidence>
<dbReference type="SMART" id="SM00408">
    <property type="entry name" value="IGc2"/>
    <property type="match status" value="1"/>
</dbReference>
<dbReference type="GO" id="GO:0035723">
    <property type="term" value="P:interleukin-15-mediated signaling pathway"/>
    <property type="evidence" value="ECO:0007669"/>
    <property type="project" value="TreeGrafter"/>
</dbReference>
<feature type="domain" description="Ig-like" evidence="3">
    <location>
        <begin position="124"/>
        <end position="209"/>
    </location>
</feature>
<dbReference type="Pfam" id="PF07686">
    <property type="entry name" value="V-set"/>
    <property type="match status" value="1"/>
</dbReference>
<dbReference type="InterPro" id="IPR036179">
    <property type="entry name" value="Ig-like_dom_sf"/>
</dbReference>
<keyword evidence="1" id="KW-0812">Transmembrane</keyword>
<dbReference type="PROSITE" id="PS50835">
    <property type="entry name" value="IG_LIKE"/>
    <property type="match status" value="2"/>
</dbReference>
<dbReference type="InterPro" id="IPR013783">
    <property type="entry name" value="Ig-like_fold"/>
</dbReference>